<feature type="transmembrane region" description="Helical" evidence="2">
    <location>
        <begin position="69"/>
        <end position="87"/>
    </location>
</feature>
<keyword evidence="2" id="KW-1133">Transmembrane helix</keyword>
<evidence type="ECO:0000256" key="2">
    <source>
        <dbReference type="SAM" id="Phobius"/>
    </source>
</evidence>
<dbReference type="AlphaFoldDB" id="A0A0L0MA67"/>
<proteinExistence type="predicted"/>
<organism evidence="4 5">
    <name type="scientific">Candidatus Burkholderia verschuerenii</name>
    <dbReference type="NCBI Taxonomy" id="242163"/>
    <lineage>
        <taxon>Bacteria</taxon>
        <taxon>Pseudomonadati</taxon>
        <taxon>Pseudomonadota</taxon>
        <taxon>Betaproteobacteria</taxon>
        <taxon>Burkholderiales</taxon>
        <taxon>Burkholderiaceae</taxon>
        <taxon>Burkholderia</taxon>
    </lineage>
</organism>
<dbReference type="EMBL" id="LFJJ01000152">
    <property type="protein sequence ID" value="KND59180.1"/>
    <property type="molecule type" value="Genomic_DNA"/>
</dbReference>
<keyword evidence="2" id="KW-0812">Transmembrane</keyword>
<gene>
    <name evidence="4" type="ORF">BVER_01104c</name>
</gene>
<dbReference type="OrthoDB" id="6369218at2"/>
<name>A0A0L0MA67_9BURK</name>
<accession>A0A0L0MA67</accession>
<dbReference type="InterPro" id="IPR039567">
    <property type="entry name" value="Gly-zipper"/>
</dbReference>
<feature type="region of interest" description="Disordered" evidence="1">
    <location>
        <begin position="170"/>
        <end position="193"/>
    </location>
</feature>
<reference evidence="5" key="1">
    <citation type="submission" date="2015-06" db="EMBL/GenBank/DDBJ databases">
        <title>Comparative genomics of Burkholderia leaf nodule symbionts.</title>
        <authorList>
            <person name="Carlier A."/>
            <person name="Eberl L."/>
            <person name="Pinto-Carbo M."/>
        </authorList>
    </citation>
    <scope>NUCLEOTIDE SEQUENCE [LARGE SCALE GENOMIC DNA]</scope>
    <source>
        <strain evidence="5">UZHbot4</strain>
    </source>
</reference>
<keyword evidence="5" id="KW-1185">Reference proteome</keyword>
<keyword evidence="2" id="KW-0472">Membrane</keyword>
<sequence length="193" mass="19858">MSLIIAGRFQTFPAAESAAQKLFSRGFVEEDVTLFFVNPSGQHARHPIGGDVGTDAGASAAPKGAGKGVTIGAVVGAIVGAAIFAVFQPPVLISLIAAGVGAYVGSLAGAMSHTRKPRAAHHAEEPTRHAGVLVAVHVSPESQTQAAAILRESGGIDIERASGRWKQGRWSDFDPLQPPHPVNGEFAGAQSRV</sequence>
<dbReference type="PATRIC" id="fig|242163.4.peg.1589"/>
<evidence type="ECO:0000313" key="4">
    <source>
        <dbReference type="EMBL" id="KND59180.1"/>
    </source>
</evidence>
<evidence type="ECO:0000259" key="3">
    <source>
        <dbReference type="Pfam" id="PF13488"/>
    </source>
</evidence>
<protein>
    <submittedName>
        <fullName evidence="4">Putative membrane protein</fullName>
    </submittedName>
</protein>
<evidence type="ECO:0000313" key="5">
    <source>
        <dbReference type="Proteomes" id="UP000036959"/>
    </source>
</evidence>
<dbReference type="RefSeq" id="WP_050454971.1">
    <property type="nucleotide sequence ID" value="NZ_LFJJ01000152.1"/>
</dbReference>
<dbReference type="Proteomes" id="UP000036959">
    <property type="component" value="Unassembled WGS sequence"/>
</dbReference>
<feature type="domain" description="Glycine zipper" evidence="3">
    <location>
        <begin position="71"/>
        <end position="113"/>
    </location>
</feature>
<comment type="caution">
    <text evidence="4">The sequence shown here is derived from an EMBL/GenBank/DDBJ whole genome shotgun (WGS) entry which is preliminary data.</text>
</comment>
<dbReference type="Pfam" id="PF13488">
    <property type="entry name" value="Gly-zipper_Omp"/>
    <property type="match status" value="1"/>
</dbReference>
<feature type="transmembrane region" description="Helical" evidence="2">
    <location>
        <begin position="93"/>
        <end position="111"/>
    </location>
</feature>
<evidence type="ECO:0000256" key="1">
    <source>
        <dbReference type="SAM" id="MobiDB-lite"/>
    </source>
</evidence>